<proteinExistence type="predicted"/>
<accession>A0A0F9ACW6</accession>
<protein>
    <recommendedName>
        <fullName evidence="1">Diphthamide synthase domain-containing protein</fullName>
    </recommendedName>
</protein>
<dbReference type="AlphaFoldDB" id="A0A0F9ACW6"/>
<reference evidence="2" key="1">
    <citation type="journal article" date="2015" name="Nature">
        <title>Complex archaea that bridge the gap between prokaryotes and eukaryotes.</title>
        <authorList>
            <person name="Spang A."/>
            <person name="Saw J.H."/>
            <person name="Jorgensen S.L."/>
            <person name="Zaremba-Niedzwiedzka K."/>
            <person name="Martijn J."/>
            <person name="Lind A.E."/>
            <person name="van Eijk R."/>
            <person name="Schleper C."/>
            <person name="Guy L."/>
            <person name="Ettema T.J."/>
        </authorList>
    </citation>
    <scope>NUCLEOTIDE SEQUENCE</scope>
</reference>
<dbReference type="Gene3D" id="3.40.50.620">
    <property type="entry name" value="HUPs"/>
    <property type="match status" value="1"/>
</dbReference>
<gene>
    <name evidence="2" type="ORF">LCGC14_2586220</name>
</gene>
<dbReference type="InterPro" id="IPR002761">
    <property type="entry name" value="Diphthami_syn_dom"/>
</dbReference>
<dbReference type="InterPro" id="IPR014729">
    <property type="entry name" value="Rossmann-like_a/b/a_fold"/>
</dbReference>
<evidence type="ECO:0000259" key="1">
    <source>
        <dbReference type="Pfam" id="PF01902"/>
    </source>
</evidence>
<dbReference type="Pfam" id="PF01902">
    <property type="entry name" value="Diphthami_syn_2"/>
    <property type="match status" value="1"/>
</dbReference>
<sequence>MKKKTLLSWSSGKDSAWVLHVLRKDPKIHILGLFSVANKTYGRVSMHATRLEILKRQADAARLPFHTINIPDPCSDEQCDAIMKTFIEESRSKGIECMAFGDLFLQDVRNYREKQLHGSGIDPIFPLWKIPTKTLADQMLASGVKAYISCVDPKKMPATFAGQLWSKTLLTELPANVDPCGENGEFHTIAVDGPFFSSPIRVQIGETVEREGFIFTDIIPEN</sequence>
<comment type="caution">
    <text evidence="2">The sequence shown here is derived from an EMBL/GenBank/DDBJ whole genome shotgun (WGS) entry which is preliminary data.</text>
</comment>
<dbReference type="SUPFAM" id="SSF52402">
    <property type="entry name" value="Adenine nucleotide alpha hydrolases-like"/>
    <property type="match status" value="1"/>
</dbReference>
<name>A0A0F9ACW6_9ZZZZ</name>
<organism evidence="2">
    <name type="scientific">marine sediment metagenome</name>
    <dbReference type="NCBI Taxonomy" id="412755"/>
    <lineage>
        <taxon>unclassified sequences</taxon>
        <taxon>metagenomes</taxon>
        <taxon>ecological metagenomes</taxon>
    </lineage>
</organism>
<evidence type="ECO:0000313" key="2">
    <source>
        <dbReference type="EMBL" id="KKL07419.1"/>
    </source>
</evidence>
<feature type="domain" description="Diphthamide synthase" evidence="1">
    <location>
        <begin position="4"/>
        <end position="218"/>
    </location>
</feature>
<dbReference type="EMBL" id="LAZR01043300">
    <property type="protein sequence ID" value="KKL07419.1"/>
    <property type="molecule type" value="Genomic_DNA"/>
</dbReference>
<dbReference type="Gene3D" id="3.90.1490.10">
    <property type="entry name" value="putative n-type atp pyrophosphatase, domain 2"/>
    <property type="match status" value="1"/>
</dbReference>